<evidence type="ECO:0000313" key="3">
    <source>
        <dbReference type="Proteomes" id="UP000241209"/>
    </source>
</evidence>
<dbReference type="SUPFAM" id="SSF48452">
    <property type="entry name" value="TPR-like"/>
    <property type="match status" value="1"/>
</dbReference>
<protein>
    <recommendedName>
        <fullName evidence="5">Tetratricopeptide repeat protein</fullName>
    </recommendedName>
</protein>
<dbReference type="InterPro" id="IPR011990">
    <property type="entry name" value="TPR-like_helical_dom_sf"/>
</dbReference>
<dbReference type="Gene3D" id="1.25.40.10">
    <property type="entry name" value="Tetratricopeptide repeat domain"/>
    <property type="match status" value="1"/>
</dbReference>
<dbReference type="GeneID" id="64115949"/>
<proteinExistence type="predicted"/>
<evidence type="ECO:0000313" key="1">
    <source>
        <dbReference type="EMBL" id="PTI30132.1"/>
    </source>
</evidence>
<dbReference type="EMBL" id="CP069486">
    <property type="protein sequence ID" value="QRO85262.1"/>
    <property type="molecule type" value="Genomic_DNA"/>
</dbReference>
<dbReference type="STRING" id="1167632.GCA_000286335_00557"/>
<evidence type="ECO:0000313" key="2">
    <source>
        <dbReference type="EMBL" id="QRO85262.1"/>
    </source>
</evidence>
<accession>A0A2T4PUP6</accession>
<gene>
    <name evidence="1" type="ORF">BU072_04345</name>
    <name evidence="2" type="ORF">I6J37_00725</name>
</gene>
<organism evidence="1 3">
    <name type="scientific">Mammaliicoccus vitulinus</name>
    <dbReference type="NCBI Taxonomy" id="71237"/>
    <lineage>
        <taxon>Bacteria</taxon>
        <taxon>Bacillati</taxon>
        <taxon>Bacillota</taxon>
        <taxon>Bacilli</taxon>
        <taxon>Bacillales</taxon>
        <taxon>Staphylococcaceae</taxon>
        <taxon>Mammaliicoccus</taxon>
    </lineage>
</organism>
<evidence type="ECO:0000313" key="4">
    <source>
        <dbReference type="Proteomes" id="UP000627155"/>
    </source>
</evidence>
<reference evidence="1 3" key="1">
    <citation type="journal article" date="2016" name="Front. Microbiol.">
        <title>Comprehensive Phylogenetic Analysis of Bovine Non-aureus Staphylococci Species Based on Whole-Genome Sequencing.</title>
        <authorList>
            <person name="Naushad S."/>
            <person name="Barkema H.W."/>
            <person name="Luby C."/>
            <person name="Condas L.A."/>
            <person name="Nobrega D.B."/>
            <person name="Carson D.A."/>
            <person name="De Buck J."/>
        </authorList>
    </citation>
    <scope>NUCLEOTIDE SEQUENCE [LARGE SCALE GENOMIC DNA]</scope>
    <source>
        <strain evidence="1 3">SNUC 2204</strain>
    </source>
</reference>
<dbReference type="RefSeq" id="WP_016911267.1">
    <property type="nucleotide sequence ID" value="NZ_BMDF01000003.1"/>
</dbReference>
<dbReference type="EMBL" id="PZFK01000007">
    <property type="protein sequence ID" value="PTI30132.1"/>
    <property type="molecule type" value="Genomic_DNA"/>
</dbReference>
<evidence type="ECO:0008006" key="5">
    <source>
        <dbReference type="Google" id="ProtNLM"/>
    </source>
</evidence>
<dbReference type="Proteomes" id="UP000241209">
    <property type="component" value="Unassembled WGS sequence"/>
</dbReference>
<reference evidence="1" key="2">
    <citation type="submission" date="2018-03" db="EMBL/GenBank/DDBJ databases">
        <authorList>
            <person name="Keele B.F."/>
        </authorList>
    </citation>
    <scope>NUCLEOTIDE SEQUENCE</scope>
    <source>
        <strain evidence="1">SNUC 2204</strain>
    </source>
</reference>
<dbReference type="Proteomes" id="UP000627155">
    <property type="component" value="Chromosome"/>
</dbReference>
<dbReference type="AlphaFoldDB" id="A0A2T4PUP6"/>
<reference evidence="2 4" key="3">
    <citation type="submission" date="2021-02" db="EMBL/GenBank/DDBJ databases">
        <title>FDA dAtabase for Regulatory Grade micrObial Sequences (FDA-ARGOS): Supporting development and validation of Infectious Disease Dx tests.</title>
        <authorList>
            <person name="Sproer C."/>
            <person name="Gronow S."/>
            <person name="Severitt S."/>
            <person name="Schroder I."/>
            <person name="Tallon L."/>
            <person name="Sadzewicz L."/>
            <person name="Zhao X."/>
            <person name="Boylan J."/>
            <person name="Ott S."/>
            <person name="Bowen H."/>
            <person name="Vavikolanu K."/>
            <person name="Mehta A."/>
            <person name="Aluvathingal J."/>
            <person name="Nadendla S."/>
            <person name="Lowell S."/>
            <person name="Myers T."/>
            <person name="Yan Y."/>
            <person name="Sichtig H."/>
        </authorList>
    </citation>
    <scope>NUCLEOTIDE SEQUENCE [LARGE SCALE GENOMIC DNA]</scope>
    <source>
        <strain evidence="2 4">FDAARGOS_1207</strain>
    </source>
</reference>
<sequence>MYINKGINRVSNFIEAGNDYEAMMLLRDLEANVMRYDFEIMGEGFNNFADLYVSLKNRKKAIEMYQKAILYFREVGNQNKVGEVSRKFENLIL</sequence>
<name>A0A2T4PUP6_9STAP</name>
<keyword evidence="4" id="KW-1185">Reference proteome</keyword>